<evidence type="ECO:0000256" key="8">
    <source>
        <dbReference type="SAM" id="MobiDB-lite"/>
    </source>
</evidence>
<dbReference type="OrthoDB" id="441172at2759"/>
<comment type="caution">
    <text evidence="9">The sequence shown here is derived from an EMBL/GenBank/DDBJ whole genome shotgun (WGS) entry which is preliminary data.</text>
</comment>
<dbReference type="InterPro" id="IPR005024">
    <property type="entry name" value="Snf7_fam"/>
</dbReference>
<keyword evidence="6" id="KW-0472">Membrane</keyword>
<keyword evidence="5" id="KW-0653">Protein transport</keyword>
<keyword evidence="4" id="KW-0967">Endosome</keyword>
<dbReference type="GO" id="GO:0005771">
    <property type="term" value="C:multivesicular body"/>
    <property type="evidence" value="ECO:0007669"/>
    <property type="project" value="TreeGrafter"/>
</dbReference>
<protein>
    <submittedName>
        <fullName evidence="9">Uncharacterized protein</fullName>
    </submittedName>
</protein>
<dbReference type="EMBL" id="CAJRGZ010000019">
    <property type="protein sequence ID" value="CAG5162360.1"/>
    <property type="molecule type" value="Genomic_DNA"/>
</dbReference>
<dbReference type="GO" id="GO:0000815">
    <property type="term" value="C:ESCRT III complex"/>
    <property type="evidence" value="ECO:0007669"/>
    <property type="project" value="TreeGrafter"/>
</dbReference>
<feature type="region of interest" description="Disordered" evidence="8">
    <location>
        <begin position="178"/>
        <end position="213"/>
    </location>
</feature>
<dbReference type="Proteomes" id="UP000676310">
    <property type="component" value="Unassembled WGS sequence"/>
</dbReference>
<dbReference type="GO" id="GO:0015031">
    <property type="term" value="P:protein transport"/>
    <property type="evidence" value="ECO:0007669"/>
    <property type="project" value="UniProtKB-KW"/>
</dbReference>
<comment type="similarity">
    <text evidence="2">Belongs to the SNF7 family.</text>
</comment>
<proteinExistence type="inferred from homology"/>
<evidence type="ECO:0000256" key="7">
    <source>
        <dbReference type="SAM" id="Coils"/>
    </source>
</evidence>
<comment type="subcellular location">
    <subcellularLocation>
        <location evidence="1">Endosome membrane</location>
    </subcellularLocation>
</comment>
<dbReference type="RefSeq" id="XP_043169761.1">
    <property type="nucleotide sequence ID" value="XM_043313826.1"/>
</dbReference>
<dbReference type="Pfam" id="PF03357">
    <property type="entry name" value="Snf7"/>
    <property type="match status" value="1"/>
</dbReference>
<name>A0A8J2I3V6_9PLEO</name>
<reference evidence="9" key="1">
    <citation type="submission" date="2021-05" db="EMBL/GenBank/DDBJ databases">
        <authorList>
            <person name="Stam R."/>
        </authorList>
    </citation>
    <scope>NUCLEOTIDE SEQUENCE</scope>
    <source>
        <strain evidence="9">CS162</strain>
    </source>
</reference>
<dbReference type="PANTHER" id="PTHR22761">
    <property type="entry name" value="CHARGED MULTIVESICULAR BODY PROTEIN"/>
    <property type="match status" value="1"/>
</dbReference>
<dbReference type="Gene3D" id="1.10.287.1060">
    <property type="entry name" value="ESAT-6-like"/>
    <property type="match status" value="1"/>
</dbReference>
<keyword evidence="7" id="KW-0175">Coiled coil</keyword>
<dbReference type="GeneID" id="67018069"/>
<feature type="compositionally biased region" description="Low complexity" evidence="8">
    <location>
        <begin position="204"/>
        <end position="213"/>
    </location>
</feature>
<dbReference type="GO" id="GO:0006900">
    <property type="term" value="P:vesicle budding from membrane"/>
    <property type="evidence" value="ECO:0007669"/>
    <property type="project" value="TreeGrafter"/>
</dbReference>
<evidence type="ECO:0000256" key="4">
    <source>
        <dbReference type="ARBA" id="ARBA00022753"/>
    </source>
</evidence>
<dbReference type="GO" id="GO:0032511">
    <property type="term" value="P:late endosome to vacuole transport via multivesicular body sorting pathway"/>
    <property type="evidence" value="ECO:0007669"/>
    <property type="project" value="TreeGrafter"/>
</dbReference>
<keyword evidence="10" id="KW-1185">Reference proteome</keyword>
<feature type="coiled-coil region" evidence="7">
    <location>
        <begin position="13"/>
        <end position="40"/>
    </location>
</feature>
<evidence type="ECO:0000256" key="2">
    <source>
        <dbReference type="ARBA" id="ARBA00006190"/>
    </source>
</evidence>
<feature type="compositionally biased region" description="Basic and acidic residues" evidence="8">
    <location>
        <begin position="187"/>
        <end position="203"/>
    </location>
</feature>
<evidence type="ECO:0000313" key="9">
    <source>
        <dbReference type="EMBL" id="CAG5162360.1"/>
    </source>
</evidence>
<gene>
    <name evidence="9" type="ORF">ALTATR162_LOCUS6205</name>
</gene>
<evidence type="ECO:0000256" key="3">
    <source>
        <dbReference type="ARBA" id="ARBA00022448"/>
    </source>
</evidence>
<sequence length="213" mass="23900">MGNSSSANKISAQDKAILDMKNQRDKLRQYQKRITVLTDRETEIAKECLAKGDTNKAKLALRRKKYQEGLLSKTDAQLAQLEILTSDVEFALVQKDVLFGLQQGTAVLKEIHKEMGGIENVEKLLGENEEARAYQEEISELLANKMSNQDEDEVEDELEALEAEGKCTFPVLPKVPAEPLQFTPQEKAQRAKDRAARRARELASEQASQPMLA</sequence>
<evidence type="ECO:0000256" key="5">
    <source>
        <dbReference type="ARBA" id="ARBA00022927"/>
    </source>
</evidence>
<evidence type="ECO:0000256" key="1">
    <source>
        <dbReference type="ARBA" id="ARBA00004608"/>
    </source>
</evidence>
<dbReference type="AlphaFoldDB" id="A0A8J2I3V6"/>
<accession>A0A8J2I3V6</accession>
<dbReference type="PANTHER" id="PTHR22761:SF5">
    <property type="entry name" value="CHARGED MULTIVESICULAR BODY PROTEIN 6"/>
    <property type="match status" value="1"/>
</dbReference>
<organism evidence="9 10">
    <name type="scientific">Alternaria atra</name>
    <dbReference type="NCBI Taxonomy" id="119953"/>
    <lineage>
        <taxon>Eukaryota</taxon>
        <taxon>Fungi</taxon>
        <taxon>Dikarya</taxon>
        <taxon>Ascomycota</taxon>
        <taxon>Pezizomycotina</taxon>
        <taxon>Dothideomycetes</taxon>
        <taxon>Pleosporomycetidae</taxon>
        <taxon>Pleosporales</taxon>
        <taxon>Pleosporineae</taxon>
        <taxon>Pleosporaceae</taxon>
        <taxon>Alternaria</taxon>
        <taxon>Alternaria sect. Ulocladioides</taxon>
    </lineage>
</organism>
<evidence type="ECO:0000313" key="10">
    <source>
        <dbReference type="Proteomes" id="UP000676310"/>
    </source>
</evidence>
<evidence type="ECO:0000256" key="6">
    <source>
        <dbReference type="ARBA" id="ARBA00023136"/>
    </source>
</evidence>
<keyword evidence="3" id="KW-0813">Transport</keyword>